<dbReference type="Proteomes" id="UP000298642">
    <property type="component" value="Chromosome"/>
</dbReference>
<dbReference type="RefSeq" id="WP_136891306.1">
    <property type="nucleotide sequence ID" value="NZ_CP034413.3"/>
</dbReference>
<dbReference type="InterPro" id="IPR051454">
    <property type="entry name" value="RNA/ubiquinone_mod_enzymes"/>
</dbReference>
<evidence type="ECO:0000313" key="3">
    <source>
        <dbReference type="Proteomes" id="UP000298642"/>
    </source>
</evidence>
<dbReference type="Pfam" id="PF01136">
    <property type="entry name" value="Peptidase_U32"/>
    <property type="match status" value="2"/>
</dbReference>
<accession>A0A4D7AKH7</accession>
<gene>
    <name evidence="2" type="ORF">EIO64_10130</name>
</gene>
<proteinExistence type="predicted"/>
<dbReference type="SUPFAM" id="SSF51395">
    <property type="entry name" value="FMN-linked oxidoreductases"/>
    <property type="match status" value="1"/>
</dbReference>
<name>A0A4D7AKH7_9FIRM</name>
<dbReference type="InterPro" id="IPR020988">
    <property type="entry name" value="Pept_U32_collagenase"/>
</dbReference>
<dbReference type="PROSITE" id="PS01276">
    <property type="entry name" value="PEPTIDASE_U32"/>
    <property type="match status" value="1"/>
</dbReference>
<dbReference type="KEGG" id="obj:EIO64_10130"/>
<evidence type="ECO:0000259" key="1">
    <source>
        <dbReference type="Pfam" id="PF12392"/>
    </source>
</evidence>
<dbReference type="InterPro" id="IPR001539">
    <property type="entry name" value="Peptidase_U32"/>
</dbReference>
<keyword evidence="3" id="KW-1185">Reference proteome</keyword>
<dbReference type="PANTHER" id="PTHR30217">
    <property type="entry name" value="PEPTIDASE U32 FAMILY"/>
    <property type="match status" value="1"/>
</dbReference>
<feature type="domain" description="Peptidase U32 collagenase" evidence="1">
    <location>
        <begin position="305"/>
        <end position="415"/>
    </location>
</feature>
<dbReference type="AlphaFoldDB" id="A0A4D7AKH7"/>
<protein>
    <submittedName>
        <fullName evidence="2">U32 family peptidase</fullName>
    </submittedName>
</protein>
<reference evidence="3" key="1">
    <citation type="submission" date="2018-12" db="EMBL/GenBank/DDBJ databases">
        <title>Dusodibacter welbiota gen. nov., sp. nov., isolated from human faeces and emended description of the Oscillibacter genus.</title>
        <authorList>
            <person name="Le Roy T."/>
            <person name="Van der Smissen P."/>
            <person name="Delzenne N."/>
            <person name="Muccioli G."/>
            <person name="Collet J.F."/>
            <person name="Cani P.D."/>
        </authorList>
    </citation>
    <scope>NUCLEOTIDE SEQUENCE [LARGE SCALE GENOMIC DNA]</scope>
    <source>
        <strain evidence="3">J115</strain>
    </source>
</reference>
<organism evidence="2 3">
    <name type="scientific">Dysosmobacter welbionis</name>
    <dbReference type="NCBI Taxonomy" id="2093857"/>
    <lineage>
        <taxon>Bacteria</taxon>
        <taxon>Bacillati</taxon>
        <taxon>Bacillota</taxon>
        <taxon>Clostridia</taxon>
        <taxon>Eubacteriales</taxon>
        <taxon>Oscillospiraceae</taxon>
        <taxon>Dysosmobacter</taxon>
    </lineage>
</organism>
<sequence>MRPELLAPAGSPEALRAAVQNGADAVYLGWGAFNARRGAKNFSDEEFAAALAYCHERGVRVFLTLNTLVTDRELPQALETAVQAGRLGVDAVLVQDWGLFGLLRRTLPDLPLHASTQMSLFTSGGAREIAADGCERVVIARECSAEDTRTICENCPVEVEVFAHGALCMCYSGQCGMSALIGGRSGNRGRCAQPCRLPYGVNAPAKKAYPLSLKDSCLAGRLEEMGAMGVSCVKLEGRMKRPEYVAVITRIYARLLEEGRGPTADERAELEQAFSRSGFTDWYWQGKHGAAMFGTRPENAPDPKDLFEEARRAYERDSLRTVPVDLSCSVSAGVPCTLTVSDRDGHSVTVTGPVPEAARTRALDGLELEARLRKTGGTAYRCDTVVTLVDEGLSLSASAVNALRRDALAALTAARTAPPKRRELPVPPLPEADCTAEAPRLTISVTRLEQLSPALLELGCPARVYIPLEEVSRLESLPGEGPEWCAVLPRVWRDRDEPALRTLLERARALGFTGVLIGNLGHLPLVRGLDFHLYGDYGLNVFNSRSLAYLKDKELESACVSFELRFAQIRDLKKVLRAEAIVYGRLPLMITENCLVQNETGCRLDRQGLCVPEDGPCRCGQPNVLVDRTGAAFPLLPAYGHRTEIQNSKPLYLADRPEHRRLGLAYARLRFTTETAEECVSVVQNYLDAAPAAGDFTRGLYERGVE</sequence>
<dbReference type="Pfam" id="PF12392">
    <property type="entry name" value="DUF3656"/>
    <property type="match status" value="1"/>
</dbReference>
<dbReference type="PANTHER" id="PTHR30217:SF10">
    <property type="entry name" value="23S RRNA 5-HYDROXYCYTIDINE C2501 SYNTHASE"/>
    <property type="match status" value="1"/>
</dbReference>
<evidence type="ECO:0000313" key="2">
    <source>
        <dbReference type="EMBL" id="QCI59529.1"/>
    </source>
</evidence>
<dbReference type="EMBL" id="CP034413">
    <property type="protein sequence ID" value="QCI59529.1"/>
    <property type="molecule type" value="Genomic_DNA"/>
</dbReference>